<dbReference type="RefSeq" id="WP_355720724.1">
    <property type="nucleotide sequence ID" value="NZ_JBEXNP010000009.1"/>
</dbReference>
<comment type="similarity">
    <text evidence="1">Belongs to the F420H(2)-dependent quinone reductase family.</text>
</comment>
<sequence>MTTHVTDENSAGDGSGAVKLSPSGWVAEQAELYEESGGTKGTTMQGAPCLLLDYVGRRTGTVRRTVLIYGRDGDDHLVVASKGGSDEHPLWYLNIQDNPDVQLRVGTERFPARAETLSAEEKARVWPHLVDVFAPYESYQKKTTRDIPVVRLRRTDR</sequence>
<name>A0ABW6RJY0_9ACTN</name>
<organism evidence="4 5">
    <name type="scientific">Streptomyces flavidovirens</name>
    <dbReference type="NCBI Taxonomy" id="67298"/>
    <lineage>
        <taxon>Bacteria</taxon>
        <taxon>Bacillati</taxon>
        <taxon>Actinomycetota</taxon>
        <taxon>Actinomycetes</taxon>
        <taxon>Kitasatosporales</taxon>
        <taxon>Streptomycetaceae</taxon>
        <taxon>Streptomyces</taxon>
    </lineage>
</organism>
<feature type="region of interest" description="Disordered" evidence="3">
    <location>
        <begin position="1"/>
        <end position="20"/>
    </location>
</feature>
<accession>A0ABW6RJY0</accession>
<evidence type="ECO:0000313" key="4">
    <source>
        <dbReference type="EMBL" id="MFF3340907.1"/>
    </source>
</evidence>
<keyword evidence="5" id="KW-1185">Reference proteome</keyword>
<comment type="caution">
    <text evidence="4">The sequence shown here is derived from an EMBL/GenBank/DDBJ whole genome shotgun (WGS) entry which is preliminary data.</text>
</comment>
<dbReference type="Gene3D" id="2.30.110.10">
    <property type="entry name" value="Electron Transport, Fmn-binding Protein, Chain A"/>
    <property type="match status" value="1"/>
</dbReference>
<dbReference type="EMBL" id="JBIAPK010000005">
    <property type="protein sequence ID" value="MFF3340907.1"/>
    <property type="molecule type" value="Genomic_DNA"/>
</dbReference>
<dbReference type="Pfam" id="PF04075">
    <property type="entry name" value="F420H2_quin_red"/>
    <property type="match status" value="1"/>
</dbReference>
<proteinExistence type="inferred from homology"/>
<gene>
    <name evidence="4" type="ORF">ACFYWW_19560</name>
</gene>
<evidence type="ECO:0000256" key="3">
    <source>
        <dbReference type="SAM" id="MobiDB-lite"/>
    </source>
</evidence>
<protein>
    <submittedName>
        <fullName evidence="4">Nitroreductase family deazaflavin-dependent oxidoreductase</fullName>
    </submittedName>
</protein>
<evidence type="ECO:0000313" key="5">
    <source>
        <dbReference type="Proteomes" id="UP001601976"/>
    </source>
</evidence>
<dbReference type="InterPro" id="IPR012349">
    <property type="entry name" value="Split_barrel_FMN-bd"/>
</dbReference>
<evidence type="ECO:0000256" key="2">
    <source>
        <dbReference type="ARBA" id="ARBA00049106"/>
    </source>
</evidence>
<dbReference type="NCBIfam" id="TIGR00026">
    <property type="entry name" value="hi_GC_TIGR00026"/>
    <property type="match status" value="1"/>
</dbReference>
<dbReference type="Proteomes" id="UP001601976">
    <property type="component" value="Unassembled WGS sequence"/>
</dbReference>
<reference evidence="4 5" key="1">
    <citation type="submission" date="2024-10" db="EMBL/GenBank/DDBJ databases">
        <title>The Natural Products Discovery Center: Release of the First 8490 Sequenced Strains for Exploring Actinobacteria Biosynthetic Diversity.</title>
        <authorList>
            <person name="Kalkreuter E."/>
            <person name="Kautsar S.A."/>
            <person name="Yang D."/>
            <person name="Bader C.D."/>
            <person name="Teijaro C.N."/>
            <person name="Fluegel L."/>
            <person name="Davis C.M."/>
            <person name="Simpson J.R."/>
            <person name="Lauterbach L."/>
            <person name="Steele A.D."/>
            <person name="Gui C."/>
            <person name="Meng S."/>
            <person name="Li G."/>
            <person name="Viehrig K."/>
            <person name="Ye F."/>
            <person name="Su P."/>
            <person name="Kiefer A.F."/>
            <person name="Nichols A."/>
            <person name="Cepeda A.J."/>
            <person name="Yan W."/>
            <person name="Fan B."/>
            <person name="Jiang Y."/>
            <person name="Adhikari A."/>
            <person name="Zheng C.-J."/>
            <person name="Schuster L."/>
            <person name="Cowan T.M."/>
            <person name="Smanski M.J."/>
            <person name="Chevrette M.G."/>
            <person name="De Carvalho L.P.S."/>
            <person name="Shen B."/>
        </authorList>
    </citation>
    <scope>NUCLEOTIDE SEQUENCE [LARGE SCALE GENOMIC DNA]</scope>
    <source>
        <strain evidence="4 5">NPDC003029</strain>
    </source>
</reference>
<evidence type="ECO:0000256" key="1">
    <source>
        <dbReference type="ARBA" id="ARBA00008710"/>
    </source>
</evidence>
<comment type="catalytic activity">
    <reaction evidence="2">
        <text>oxidized coenzyme F420-(gamma-L-Glu)(n) + a quinol + H(+) = reduced coenzyme F420-(gamma-L-Glu)(n) + a quinone</text>
        <dbReference type="Rhea" id="RHEA:39663"/>
        <dbReference type="Rhea" id="RHEA-COMP:12939"/>
        <dbReference type="Rhea" id="RHEA-COMP:14378"/>
        <dbReference type="ChEBI" id="CHEBI:15378"/>
        <dbReference type="ChEBI" id="CHEBI:24646"/>
        <dbReference type="ChEBI" id="CHEBI:132124"/>
        <dbReference type="ChEBI" id="CHEBI:133980"/>
        <dbReference type="ChEBI" id="CHEBI:139511"/>
    </reaction>
</comment>
<dbReference type="PANTHER" id="PTHR39428">
    <property type="entry name" value="F420H(2)-DEPENDENT QUINONE REDUCTASE RV1261C"/>
    <property type="match status" value="1"/>
</dbReference>
<dbReference type="PANTHER" id="PTHR39428:SF3">
    <property type="entry name" value="DEAZAFLAVIN-DEPENDENT NITROREDUCTASE"/>
    <property type="match status" value="1"/>
</dbReference>
<dbReference type="InterPro" id="IPR004378">
    <property type="entry name" value="F420H2_quin_Rdtase"/>
</dbReference>